<evidence type="ECO:0000256" key="1">
    <source>
        <dbReference type="SAM" id="MobiDB-lite"/>
    </source>
</evidence>
<proteinExistence type="predicted"/>
<feature type="region of interest" description="Disordered" evidence="1">
    <location>
        <begin position="16"/>
        <end position="54"/>
    </location>
</feature>
<keyword evidence="4" id="KW-1185">Reference proteome</keyword>
<dbReference type="KEGG" id="nwl:NWFMUON74_14940"/>
<accession>A0A7G1KEN9</accession>
<dbReference type="RefSeq" id="WP_342212922.1">
    <property type="nucleotide sequence ID" value="NZ_AP023396.1"/>
</dbReference>
<dbReference type="GeneID" id="80346087"/>
<keyword evidence="2" id="KW-0812">Transmembrane</keyword>
<sequence length="123" mass="12897">MDHVYNRQESIRALDYTGTATTRTGRPDDRDSAGFPDDARTTRSHAGEGLEDGYNVPGIVLCALGIVAMALALTAAGYGFAGWAVVAGVVAAVCGVAGVAWLLLEHRRVKAKEGLSLTDQQGH</sequence>
<protein>
    <recommendedName>
        <fullName evidence="5">UsfY protein</fullName>
    </recommendedName>
</protein>
<evidence type="ECO:0000256" key="2">
    <source>
        <dbReference type="SAM" id="Phobius"/>
    </source>
</evidence>
<feature type="transmembrane region" description="Helical" evidence="2">
    <location>
        <begin position="80"/>
        <end position="104"/>
    </location>
</feature>
<organism evidence="3 4">
    <name type="scientific">Nocardia wallacei</name>
    <dbReference type="NCBI Taxonomy" id="480035"/>
    <lineage>
        <taxon>Bacteria</taxon>
        <taxon>Bacillati</taxon>
        <taxon>Actinomycetota</taxon>
        <taxon>Actinomycetes</taxon>
        <taxon>Mycobacteriales</taxon>
        <taxon>Nocardiaceae</taxon>
        <taxon>Nocardia</taxon>
    </lineage>
</organism>
<evidence type="ECO:0000313" key="3">
    <source>
        <dbReference type="EMBL" id="BCK53722.1"/>
    </source>
</evidence>
<gene>
    <name evidence="3" type="ORF">NWFMUON74_14940</name>
</gene>
<evidence type="ECO:0000313" key="4">
    <source>
        <dbReference type="Proteomes" id="UP000516173"/>
    </source>
</evidence>
<keyword evidence="2" id="KW-1133">Transmembrane helix</keyword>
<dbReference type="EMBL" id="AP023396">
    <property type="protein sequence ID" value="BCK53722.1"/>
    <property type="molecule type" value="Genomic_DNA"/>
</dbReference>
<name>A0A7G1KEN9_9NOCA</name>
<dbReference type="AlphaFoldDB" id="A0A7G1KEN9"/>
<evidence type="ECO:0008006" key="5">
    <source>
        <dbReference type="Google" id="ProtNLM"/>
    </source>
</evidence>
<feature type="compositionally biased region" description="Basic and acidic residues" evidence="1">
    <location>
        <begin position="25"/>
        <end position="48"/>
    </location>
</feature>
<keyword evidence="2" id="KW-0472">Membrane</keyword>
<dbReference type="Proteomes" id="UP000516173">
    <property type="component" value="Chromosome"/>
</dbReference>
<reference evidence="3 4" key="1">
    <citation type="submission" date="2020-08" db="EMBL/GenBank/DDBJ databases">
        <title>Genome Sequencing of Nocardia wallacei strain FMUON74 and assembly.</title>
        <authorList>
            <person name="Toyokawa M."/>
            <person name="Uesaka K."/>
        </authorList>
    </citation>
    <scope>NUCLEOTIDE SEQUENCE [LARGE SCALE GENOMIC DNA]</scope>
    <source>
        <strain evidence="3 4">FMUON74</strain>
    </source>
</reference>
<feature type="transmembrane region" description="Helical" evidence="2">
    <location>
        <begin position="53"/>
        <end position="74"/>
    </location>
</feature>